<keyword evidence="3" id="KW-0583">PHB biosynthesis</keyword>
<dbReference type="EMBL" id="AP014545">
    <property type="protein sequence ID" value="BBB26395.1"/>
    <property type="molecule type" value="Genomic_DNA"/>
</dbReference>
<reference evidence="4 5" key="1">
    <citation type="journal article" date="2008" name="Int. J. Syst. Evol. Microbiol.">
        <title>Amphritea japonica sp. nov. and Amphritea balenae sp. nov., isolated from the sediment adjacent to sperm whale carcasses off Kagoshima, Japan.</title>
        <authorList>
            <person name="Miyazaki M."/>
            <person name="Nogi Y."/>
            <person name="Fujiwara Y."/>
            <person name="Kawato M."/>
            <person name="Nagahama T."/>
            <person name="Kubokawa K."/>
            <person name="Horikoshi K."/>
        </authorList>
    </citation>
    <scope>NUCLEOTIDE SEQUENCE [LARGE SCALE GENOMIC DNA]</scope>
    <source>
        <strain evidence="4 5">ATCC BAA-1530</strain>
    </source>
</reference>
<keyword evidence="5" id="KW-1185">Reference proteome</keyword>
<proteinExistence type="predicted"/>
<organism evidence="4 5">
    <name type="scientific">Amphritea japonica ATCC BAA-1530</name>
    <dbReference type="NCBI Taxonomy" id="1278309"/>
    <lineage>
        <taxon>Bacteria</taxon>
        <taxon>Pseudomonadati</taxon>
        <taxon>Pseudomonadota</taxon>
        <taxon>Gammaproteobacteria</taxon>
        <taxon>Oceanospirillales</taxon>
        <taxon>Oceanospirillaceae</taxon>
        <taxon>Amphritea</taxon>
    </lineage>
</organism>
<evidence type="ECO:0000313" key="4">
    <source>
        <dbReference type="EMBL" id="BBB26395.1"/>
    </source>
</evidence>
<evidence type="ECO:0000256" key="2">
    <source>
        <dbReference type="ARBA" id="ARBA00019066"/>
    </source>
</evidence>
<accession>A0A7R6SSM3</accession>
<evidence type="ECO:0000313" key="5">
    <source>
        <dbReference type="Proteomes" id="UP000595663"/>
    </source>
</evidence>
<comment type="pathway">
    <text evidence="1">Biopolymer metabolism; poly-(R)-3-hydroxybutanoate biosynthesis.</text>
</comment>
<dbReference type="KEGG" id="ajp:AMJAP_1801"/>
<dbReference type="AlphaFoldDB" id="A0A7R6SSM3"/>
<dbReference type="UniPathway" id="UPA00917"/>
<dbReference type="Proteomes" id="UP000595663">
    <property type="component" value="Chromosome"/>
</dbReference>
<evidence type="ECO:0000256" key="3">
    <source>
        <dbReference type="ARBA" id="ARBA00022752"/>
    </source>
</evidence>
<dbReference type="GO" id="GO:0042619">
    <property type="term" value="P:poly-hydroxybutyrate biosynthetic process"/>
    <property type="evidence" value="ECO:0007669"/>
    <property type="project" value="UniProtKB-KW"/>
</dbReference>
<name>A0A7R6SSM3_9GAMM</name>
<evidence type="ECO:0000256" key="1">
    <source>
        <dbReference type="ARBA" id="ARBA00004683"/>
    </source>
</evidence>
<dbReference type="InterPro" id="IPR010123">
    <property type="entry name" value="PHA_synth_III_E"/>
</dbReference>
<dbReference type="RefSeq" id="WP_026340175.1">
    <property type="nucleotide sequence ID" value="NZ_AP014545.1"/>
</dbReference>
<dbReference type="OrthoDB" id="6115526at2"/>
<protein>
    <recommendedName>
        <fullName evidence="2">Poly(3-hydroxyalkanoate) polymerase subunit PhaE</fullName>
    </recommendedName>
</protein>
<sequence length="316" mass="36199">MMTDSSDTGTDSNATSWLQEQLQQWQETLQANNPAAGESWQSFLNSIQAPDMTDFSDQQANLIGLVKTQTDQFSRFTEALLQSKKQPALDTEVLVDQFQDYMQAQCNELLSRQWNIPEPLASMFKNSLLTAESLESTPMREMLEQLAKSPEIGSGSYSPAQMRSIAQACIDYQDALGDYLQQYDQIFSQTGDDLKQLLQNQNTEIDSVKALQNLWVDCYENAYRDTVFTDQYQNSHGRISNSLNRVRKLAFSSRDKKLKELGLVTREELDSTIRQQHKMRKHLRQQQQEIDELRSMLTELKPRTSSGKKSSRGKPQ</sequence>
<gene>
    <name evidence="4" type="ORF">AMJAP_1801</name>
</gene>
<dbReference type="Pfam" id="PF09712">
    <property type="entry name" value="PHA_synth_III_E"/>
    <property type="match status" value="1"/>
</dbReference>